<dbReference type="NCBIfam" id="TIGR01167">
    <property type="entry name" value="LPXTG_anchor"/>
    <property type="match status" value="1"/>
</dbReference>
<evidence type="ECO:0000313" key="3">
    <source>
        <dbReference type="Proteomes" id="UP000660801"/>
    </source>
</evidence>
<evidence type="ECO:0000256" key="1">
    <source>
        <dbReference type="SAM" id="SignalP"/>
    </source>
</evidence>
<organism evidence="2 3">
    <name type="scientific">Streptococcus himalayensis</name>
    <dbReference type="NCBI Taxonomy" id="1888195"/>
    <lineage>
        <taxon>Bacteria</taxon>
        <taxon>Bacillati</taxon>
        <taxon>Bacillota</taxon>
        <taxon>Bacilli</taxon>
        <taxon>Lactobacillales</taxon>
        <taxon>Streptococcaceae</taxon>
        <taxon>Streptococcus</taxon>
    </lineage>
</organism>
<dbReference type="AlphaFoldDB" id="A0A917A8K0"/>
<dbReference type="RefSeq" id="WP_068989115.1">
    <property type="nucleotide sequence ID" value="NZ_BMJN01000029.1"/>
</dbReference>
<proteinExistence type="predicted"/>
<evidence type="ECO:0000313" key="2">
    <source>
        <dbReference type="EMBL" id="GGE35114.1"/>
    </source>
</evidence>
<sequence length="725" mass="81378">MKSTHLKAIFATALFSAVVLSAQSTEACSAFIIGKDLTEDGTYLFGRTEDFPFQEENAAHNKNFIVHEATDYNNGEVIHDGDTGFTYPRAEHEMKYTAVPDAERDEEENLNGTYGAHGFNEAGVSMSATVTTTPNKWQTGNWKKIAREDPFFKYEPFFKEYYKEYDNAYQAELEAGKTTEEAEKQADQAAYSKAQNVTDEKQGGLGESSMIDLVLPRAKTAREGIETIAKAIDEHGAYDGNTIIIADKKELWYMEILSGHEYVAIKYPADKFSVFPNTYFLGSVDFSDKENVIASKNVEALAKRVGAATYDKDGKFLIARSYSTNDYAADNRSRIYAGIKLLDPQANISYDDPYYDFLRSPTDPSRKYSIQDAFDIQRNRFEHLPEYKPDDQIPETESKTWINNDVEYSHPVYKYALGNKNVIDPHIYQISSELPEGFGGISWMALGQSRNTPYIPYYGNITKTPKEFHSQATTYDSNSWYWTAQNIDKLVSENYSLFGNIIQNRWKALEKAEIARQNLQNTFYKSANLTAKAASENVTKDFLALADVVFKEMKVVEEKIQLAINGDQQALAYLKDISTLPALPKLHFAKTGATPTVVQKPTLSIKEANEMNKHQKDDPHFSAGLGTINDERLLLDGKHLPSNSQVQMSSHVIPSYQAQPVISPLASHINHEAKVATSEKLEQALETTKSSLPTTGSHTSRLWTSIGFAFLALSSLFIKKGKTNH</sequence>
<dbReference type="EMBL" id="BMJN01000029">
    <property type="protein sequence ID" value="GGE35114.1"/>
    <property type="molecule type" value="Genomic_DNA"/>
</dbReference>
<reference evidence="2" key="2">
    <citation type="submission" date="2020-09" db="EMBL/GenBank/DDBJ databases">
        <authorList>
            <person name="Sun Q."/>
            <person name="Zhou Y."/>
        </authorList>
    </citation>
    <scope>NUCLEOTIDE SEQUENCE</scope>
    <source>
        <strain evidence="2">CGMCC 1.15533</strain>
    </source>
</reference>
<feature type="signal peptide" evidence="1">
    <location>
        <begin position="1"/>
        <end position="22"/>
    </location>
</feature>
<dbReference type="Pfam" id="PF03577">
    <property type="entry name" value="Peptidase_C69"/>
    <property type="match status" value="1"/>
</dbReference>
<dbReference type="GO" id="GO:0006508">
    <property type="term" value="P:proteolysis"/>
    <property type="evidence" value="ECO:0007669"/>
    <property type="project" value="InterPro"/>
</dbReference>
<dbReference type="PANTHER" id="PTHR12994:SF17">
    <property type="entry name" value="LD30995P"/>
    <property type="match status" value="1"/>
</dbReference>
<keyword evidence="3" id="KW-1185">Reference proteome</keyword>
<accession>A0A917A8K0</accession>
<gene>
    <name evidence="2" type="ORF">GCM10011510_15570</name>
</gene>
<dbReference type="OrthoDB" id="9764088at2"/>
<dbReference type="GO" id="GO:0016805">
    <property type="term" value="F:dipeptidase activity"/>
    <property type="evidence" value="ECO:0007669"/>
    <property type="project" value="InterPro"/>
</dbReference>
<name>A0A917A8K0_9STRE</name>
<dbReference type="Gene3D" id="3.60.60.10">
    <property type="entry name" value="Penicillin V Acylase, Chain A"/>
    <property type="match status" value="1"/>
</dbReference>
<dbReference type="GO" id="GO:0070004">
    <property type="term" value="F:cysteine-type exopeptidase activity"/>
    <property type="evidence" value="ECO:0007669"/>
    <property type="project" value="InterPro"/>
</dbReference>
<dbReference type="Proteomes" id="UP000660801">
    <property type="component" value="Unassembled WGS sequence"/>
</dbReference>
<feature type="chain" id="PRO_5038920097" description="Membrane dipeptidase" evidence="1">
    <location>
        <begin position="23"/>
        <end position="725"/>
    </location>
</feature>
<evidence type="ECO:0008006" key="4">
    <source>
        <dbReference type="Google" id="ProtNLM"/>
    </source>
</evidence>
<reference evidence="2" key="1">
    <citation type="journal article" date="2014" name="Int. J. Syst. Evol. Microbiol.">
        <title>Complete genome sequence of Corynebacterium casei LMG S-19264T (=DSM 44701T), isolated from a smear-ripened cheese.</title>
        <authorList>
            <consortium name="US DOE Joint Genome Institute (JGI-PGF)"/>
            <person name="Walter F."/>
            <person name="Albersmeier A."/>
            <person name="Kalinowski J."/>
            <person name="Ruckert C."/>
        </authorList>
    </citation>
    <scope>NUCLEOTIDE SEQUENCE</scope>
    <source>
        <strain evidence="2">CGMCC 1.15533</strain>
    </source>
</reference>
<dbReference type="InterPro" id="IPR005322">
    <property type="entry name" value="Peptidase_C69"/>
</dbReference>
<protein>
    <recommendedName>
        <fullName evidence="4">Membrane dipeptidase</fullName>
    </recommendedName>
</protein>
<comment type="caution">
    <text evidence="2">The sequence shown here is derived from an EMBL/GenBank/DDBJ whole genome shotgun (WGS) entry which is preliminary data.</text>
</comment>
<dbReference type="PANTHER" id="PTHR12994">
    <property type="entry name" value="SECERNIN"/>
    <property type="match status" value="1"/>
</dbReference>
<keyword evidence="1" id="KW-0732">Signal</keyword>